<dbReference type="AlphaFoldDB" id="A0A8S4MZW5"/>
<accession>A0A8S4MZW5</accession>
<dbReference type="PANTHER" id="PTHR44019">
    <property type="entry name" value="WD REPEAT-CONTAINING PROTEIN 55"/>
    <property type="match status" value="1"/>
</dbReference>
<dbReference type="Pfam" id="PF00400">
    <property type="entry name" value="WD40"/>
    <property type="match status" value="3"/>
</dbReference>
<dbReference type="InterPro" id="IPR036322">
    <property type="entry name" value="WD40_repeat_dom_sf"/>
</dbReference>
<dbReference type="InterPro" id="IPR001680">
    <property type="entry name" value="WD40_rpt"/>
</dbReference>
<evidence type="ECO:0000256" key="2">
    <source>
        <dbReference type="ARBA" id="ARBA00022737"/>
    </source>
</evidence>
<proteinExistence type="predicted"/>
<evidence type="ECO:0000313" key="6">
    <source>
        <dbReference type="Proteomes" id="UP000749559"/>
    </source>
</evidence>
<sequence length="580" mass="64278">MSAPIEKEKFIEIRKLRKKLRQIDHLESLDRDLTKEETQKVIKKLDIRSKLLEYLSQISEGNELLEDASTSNLSVESSFSDITANDNSAINKSEIDLEPPITAEVNGEGDTEAICDEQSLPEVASKATMETTPDQTQTPPVPVKRRKQEQTLKQQETEQKNVPVTSQKKLKAGKSEDQKRIEELQQWRNISFDVRTLEGHEDSVCTVACDGQIAISGGKDTAVKVWNCATCAEIRNLGGHSGTVTAIVLLDEQHSTIIGREYNLNDTDRIVVSGSLDCSLRLWSIDTGSTLKSIYTFNPVTTIGYIGGAGLIVSGSDGGKLELWDPVSGETVHSVLAFEDRVTCIHVVEDSIHCSCSDGTIKIYTVRDRTLCTMYESENVQSVTRGSLILRNILSLQVSRDKIFFGDNGVNIKVLEWRAGVIHKLSQHCFEFGSTTALSALSDLMLAAGYDLDSGLGYINVRSLPSENYLATLNDGSTEKMTCMAATRCQQGLRIITGGNQVKVWTQVKGRQRTNAGVVHTTYNLRYTQNAESSASESELDTDNELSDSEQENDNTKHRKLDTFQEVETDKGWMSWCTVL</sequence>
<evidence type="ECO:0000256" key="1">
    <source>
        <dbReference type="ARBA" id="ARBA00022574"/>
    </source>
</evidence>
<reference evidence="5" key="1">
    <citation type="submission" date="2022-03" db="EMBL/GenBank/DDBJ databases">
        <authorList>
            <person name="Martin C."/>
        </authorList>
    </citation>
    <scope>NUCLEOTIDE SEQUENCE</scope>
</reference>
<dbReference type="OrthoDB" id="190105at2759"/>
<keyword evidence="2" id="KW-0677">Repeat</keyword>
<comment type="caution">
    <text evidence="5">The sequence shown here is derived from an EMBL/GenBank/DDBJ whole genome shotgun (WGS) entry which is preliminary data.</text>
</comment>
<feature type="repeat" description="WD" evidence="3">
    <location>
        <begin position="264"/>
        <end position="293"/>
    </location>
</feature>
<dbReference type="Proteomes" id="UP000749559">
    <property type="component" value="Unassembled WGS sequence"/>
</dbReference>
<keyword evidence="6" id="KW-1185">Reference proteome</keyword>
<dbReference type="SUPFAM" id="SSF50978">
    <property type="entry name" value="WD40 repeat-like"/>
    <property type="match status" value="1"/>
</dbReference>
<feature type="region of interest" description="Disordered" evidence="4">
    <location>
        <begin position="124"/>
        <end position="177"/>
    </location>
</feature>
<organism evidence="5 6">
    <name type="scientific">Owenia fusiformis</name>
    <name type="common">Polychaete worm</name>
    <dbReference type="NCBI Taxonomy" id="6347"/>
    <lineage>
        <taxon>Eukaryota</taxon>
        <taxon>Metazoa</taxon>
        <taxon>Spiralia</taxon>
        <taxon>Lophotrochozoa</taxon>
        <taxon>Annelida</taxon>
        <taxon>Polychaeta</taxon>
        <taxon>Sedentaria</taxon>
        <taxon>Canalipalpata</taxon>
        <taxon>Sabellida</taxon>
        <taxon>Oweniida</taxon>
        <taxon>Oweniidae</taxon>
        <taxon>Owenia</taxon>
    </lineage>
</organism>
<dbReference type="EMBL" id="CAIIXF020000001">
    <property type="protein sequence ID" value="CAH1774517.1"/>
    <property type="molecule type" value="Genomic_DNA"/>
</dbReference>
<name>A0A8S4MZW5_OWEFU</name>
<dbReference type="InterPro" id="IPR015943">
    <property type="entry name" value="WD40/YVTN_repeat-like_dom_sf"/>
</dbReference>
<gene>
    <name evidence="5" type="ORF">OFUS_LOCUS1957</name>
</gene>
<dbReference type="Gene3D" id="2.130.10.10">
    <property type="entry name" value="YVTN repeat-like/Quinoprotein amine dehydrogenase"/>
    <property type="match status" value="1"/>
</dbReference>
<feature type="compositionally biased region" description="Acidic residues" evidence="4">
    <location>
        <begin position="538"/>
        <end position="553"/>
    </location>
</feature>
<feature type="repeat" description="WD" evidence="3">
    <location>
        <begin position="197"/>
        <end position="227"/>
    </location>
</feature>
<evidence type="ECO:0000313" key="5">
    <source>
        <dbReference type="EMBL" id="CAH1774517.1"/>
    </source>
</evidence>
<dbReference type="PROSITE" id="PS50082">
    <property type="entry name" value="WD_REPEATS_2"/>
    <property type="match status" value="2"/>
</dbReference>
<dbReference type="PANTHER" id="PTHR44019:SF8">
    <property type="entry name" value="POC1 CENTRIOLAR PROTEIN HOMOLOG"/>
    <property type="match status" value="1"/>
</dbReference>
<protein>
    <submittedName>
        <fullName evidence="5">Uncharacterized protein</fullName>
    </submittedName>
</protein>
<dbReference type="SMART" id="SM00320">
    <property type="entry name" value="WD40"/>
    <property type="match status" value="5"/>
</dbReference>
<feature type="region of interest" description="Disordered" evidence="4">
    <location>
        <begin position="530"/>
        <end position="561"/>
    </location>
</feature>
<evidence type="ECO:0000256" key="4">
    <source>
        <dbReference type="SAM" id="MobiDB-lite"/>
    </source>
</evidence>
<evidence type="ECO:0000256" key="3">
    <source>
        <dbReference type="PROSITE-ProRule" id="PRU00221"/>
    </source>
</evidence>
<keyword evidence="1 3" id="KW-0853">WD repeat</keyword>
<dbReference type="InterPro" id="IPR050505">
    <property type="entry name" value="WDR55/POC1"/>
</dbReference>